<sequence length="127" mass="13840">MPRTAKAEAPIAVDEPVIEARYVELGGYTVGYETHKLDTDPAPLFRGLPDDRCQSPHWGVVVTGRIVFRYADHDEVYEAGDAYHAPPGHLPLMFAGTELVEFSPTADLDATMAVVMANAQAENAEAR</sequence>
<reference evidence="1 2" key="1">
    <citation type="journal article" date="2019" name="Int. J. Syst. Evol. Microbiol.">
        <title>The Global Catalogue of Microorganisms (GCM) 10K type strain sequencing project: providing services to taxonomists for standard genome sequencing and annotation.</title>
        <authorList>
            <consortium name="The Broad Institute Genomics Platform"/>
            <consortium name="The Broad Institute Genome Sequencing Center for Infectious Disease"/>
            <person name="Wu L."/>
            <person name="Ma J."/>
        </authorList>
    </citation>
    <scope>NUCLEOTIDE SEQUENCE [LARGE SCALE GENOMIC DNA]</scope>
    <source>
        <strain evidence="1 2">JCM 16013</strain>
    </source>
</reference>
<evidence type="ECO:0000313" key="1">
    <source>
        <dbReference type="EMBL" id="GAA1983264.1"/>
    </source>
</evidence>
<evidence type="ECO:0008006" key="3">
    <source>
        <dbReference type="Google" id="ProtNLM"/>
    </source>
</evidence>
<dbReference type="RefSeq" id="WP_344659652.1">
    <property type="nucleotide sequence ID" value="NZ_BAAAQM010000031.1"/>
</dbReference>
<dbReference type="SUPFAM" id="SSF51182">
    <property type="entry name" value="RmlC-like cupins"/>
    <property type="match status" value="1"/>
</dbReference>
<keyword evidence="2" id="KW-1185">Reference proteome</keyword>
<dbReference type="EMBL" id="BAAAQM010000031">
    <property type="protein sequence ID" value="GAA1983264.1"/>
    <property type="molecule type" value="Genomic_DNA"/>
</dbReference>
<proteinExistence type="predicted"/>
<comment type="caution">
    <text evidence="1">The sequence shown here is derived from an EMBL/GenBank/DDBJ whole genome shotgun (WGS) entry which is preliminary data.</text>
</comment>
<dbReference type="InterPro" id="IPR011051">
    <property type="entry name" value="RmlC_Cupin_sf"/>
</dbReference>
<protein>
    <recommendedName>
        <fullName evidence="3">Cupin domain-containing protein</fullName>
    </recommendedName>
</protein>
<name>A0ABN2SAF5_9ACTN</name>
<organism evidence="1 2">
    <name type="scientific">Catenulispora subtropica</name>
    <dbReference type="NCBI Taxonomy" id="450798"/>
    <lineage>
        <taxon>Bacteria</taxon>
        <taxon>Bacillati</taxon>
        <taxon>Actinomycetota</taxon>
        <taxon>Actinomycetes</taxon>
        <taxon>Catenulisporales</taxon>
        <taxon>Catenulisporaceae</taxon>
        <taxon>Catenulispora</taxon>
    </lineage>
</organism>
<evidence type="ECO:0000313" key="2">
    <source>
        <dbReference type="Proteomes" id="UP001499854"/>
    </source>
</evidence>
<accession>A0ABN2SAF5</accession>
<gene>
    <name evidence="1" type="ORF">GCM10009838_51190</name>
</gene>
<dbReference type="Proteomes" id="UP001499854">
    <property type="component" value="Unassembled WGS sequence"/>
</dbReference>